<evidence type="ECO:0000259" key="1">
    <source>
        <dbReference type="SMART" id="SM00481"/>
    </source>
</evidence>
<dbReference type="EMBL" id="QXEV01000046">
    <property type="protein sequence ID" value="RIA64696.1"/>
    <property type="molecule type" value="Genomic_DNA"/>
</dbReference>
<reference evidence="2 3" key="1">
    <citation type="submission" date="2018-08" db="EMBL/GenBank/DDBJ databases">
        <title>Genomic Encyclopedia of Archaeal and Bacterial Type Strains, Phase II (KMG-II): from individual species to whole genera.</title>
        <authorList>
            <person name="Goeker M."/>
        </authorList>
    </citation>
    <scope>NUCLEOTIDE SEQUENCE [LARGE SCALE GENOMIC DNA]</scope>
    <source>
        <strain evidence="2 3">ATCC 27112</strain>
    </source>
</reference>
<dbReference type="PANTHER" id="PTHR42924">
    <property type="entry name" value="EXONUCLEASE"/>
    <property type="match status" value="1"/>
</dbReference>
<dbReference type="InterPro" id="IPR016195">
    <property type="entry name" value="Pol/histidinol_Pase-like"/>
</dbReference>
<protein>
    <recommendedName>
        <fullName evidence="1">Polymerase/histidinol phosphatase N-terminal domain-containing protein</fullName>
    </recommendedName>
</protein>
<accession>A0A397QUW8</accession>
<dbReference type="SUPFAM" id="SSF89550">
    <property type="entry name" value="PHP domain-like"/>
    <property type="match status" value="1"/>
</dbReference>
<gene>
    <name evidence="2" type="ORF">EI71_02004</name>
</gene>
<dbReference type="Gene3D" id="1.10.150.650">
    <property type="match status" value="1"/>
</dbReference>
<comment type="caution">
    <text evidence="2">The sequence shown here is derived from an EMBL/GenBank/DDBJ whole genome shotgun (WGS) entry which is preliminary data.</text>
</comment>
<feature type="domain" description="Polymerase/histidinol phosphatase N-terminal" evidence="1">
    <location>
        <begin position="3"/>
        <end position="68"/>
    </location>
</feature>
<evidence type="ECO:0000313" key="3">
    <source>
        <dbReference type="Proteomes" id="UP000266506"/>
    </source>
</evidence>
<dbReference type="OrthoDB" id="9791620at2"/>
<dbReference type="CDD" id="cd07438">
    <property type="entry name" value="PHP_HisPPase_AMP"/>
    <property type="match status" value="1"/>
</dbReference>
<dbReference type="InParanoid" id="A0A397QUW8"/>
<dbReference type="Gene3D" id="3.20.20.140">
    <property type="entry name" value="Metal-dependent hydrolases"/>
    <property type="match status" value="1"/>
</dbReference>
<dbReference type="GO" id="GO:0004534">
    <property type="term" value="F:5'-3' RNA exonuclease activity"/>
    <property type="evidence" value="ECO:0007669"/>
    <property type="project" value="TreeGrafter"/>
</dbReference>
<dbReference type="RefSeq" id="WP_119017038.1">
    <property type="nucleotide sequence ID" value="NZ_QXEV01000046.1"/>
</dbReference>
<evidence type="ECO:0000313" key="2">
    <source>
        <dbReference type="EMBL" id="RIA64696.1"/>
    </source>
</evidence>
<name>A0A397QUW8_9MOLU</name>
<dbReference type="Pfam" id="PF02811">
    <property type="entry name" value="PHP"/>
    <property type="match status" value="1"/>
</dbReference>
<dbReference type="Proteomes" id="UP000266506">
    <property type="component" value="Unassembled WGS sequence"/>
</dbReference>
<dbReference type="InterPro" id="IPR052018">
    <property type="entry name" value="PHP_domain"/>
</dbReference>
<dbReference type="AlphaFoldDB" id="A0A397QUW8"/>
<dbReference type="GO" id="GO:0035312">
    <property type="term" value="F:5'-3' DNA exonuclease activity"/>
    <property type="evidence" value="ECO:0007669"/>
    <property type="project" value="TreeGrafter"/>
</dbReference>
<dbReference type="SMART" id="SM00481">
    <property type="entry name" value="POLIIIAc"/>
    <property type="match status" value="1"/>
</dbReference>
<dbReference type="InterPro" id="IPR004013">
    <property type="entry name" value="PHP_dom"/>
</dbReference>
<keyword evidence="3" id="KW-1185">Reference proteome</keyword>
<dbReference type="InterPro" id="IPR003141">
    <property type="entry name" value="Pol/His_phosphatase_N"/>
</dbReference>
<dbReference type="PANTHER" id="PTHR42924:SF3">
    <property type="entry name" value="POLYMERASE_HISTIDINOL PHOSPHATASE N-TERMINAL DOMAIN-CONTAINING PROTEIN"/>
    <property type="match status" value="1"/>
</dbReference>
<proteinExistence type="predicted"/>
<sequence length="272" mass="31076">MKIDLHNHTIHSDGILTSEELVKRAVLNHVDIFALTDHDSVFGDDEIEEIAKKYGVRVIKGLELSTYYKGESVHVVCLFKNNIIPQSMWDFSRNLKEKRRKRAIDMMNKIHDIYGLNIDLDELLKGEVITRANMLNNIAKCNNLPREEAAKYIRNDSKAYIPSTKMSTEDGVKLAREAGCVVIFAHPCLIKNQDYVEEILKYGFDGIEVRYPSEKNDEEKFIELAKKWNLLISAGSDCHRGAEADGDHGDIGTCTLNEIEFEPIARLLYFEI</sequence>
<organism evidence="2 3">
    <name type="scientific">Anaeroplasma bactoclasticum</name>
    <dbReference type="NCBI Taxonomy" id="2088"/>
    <lineage>
        <taxon>Bacteria</taxon>
        <taxon>Bacillati</taxon>
        <taxon>Mycoplasmatota</taxon>
        <taxon>Mollicutes</taxon>
        <taxon>Anaeroplasmatales</taxon>
        <taxon>Anaeroplasmataceae</taxon>
        <taxon>Anaeroplasma</taxon>
    </lineage>
</organism>